<keyword evidence="7 11" id="KW-0798">TonB box</keyword>
<comment type="similarity">
    <text evidence="10 11">Belongs to the TonB-dependent receptor family.</text>
</comment>
<dbReference type="Gene3D" id="3.55.50.30">
    <property type="match status" value="1"/>
</dbReference>
<evidence type="ECO:0000256" key="5">
    <source>
        <dbReference type="ARBA" id="ARBA00022692"/>
    </source>
</evidence>
<dbReference type="SMART" id="SM00965">
    <property type="entry name" value="STN"/>
    <property type="match status" value="1"/>
</dbReference>
<evidence type="ECO:0000256" key="9">
    <source>
        <dbReference type="ARBA" id="ARBA00023237"/>
    </source>
</evidence>
<protein>
    <submittedName>
        <fullName evidence="13">SusC/RagA family TonB-linked outer membrane protein</fullName>
    </submittedName>
</protein>
<evidence type="ECO:0000256" key="6">
    <source>
        <dbReference type="ARBA" id="ARBA00023004"/>
    </source>
</evidence>
<dbReference type="Pfam" id="PF00593">
    <property type="entry name" value="TonB_dep_Rec_b-barrel"/>
    <property type="match status" value="1"/>
</dbReference>
<evidence type="ECO:0000256" key="2">
    <source>
        <dbReference type="ARBA" id="ARBA00022448"/>
    </source>
</evidence>
<name>A0ABS9K9R0_9BACT</name>
<dbReference type="InterPro" id="IPR012910">
    <property type="entry name" value="Plug_dom"/>
</dbReference>
<dbReference type="Gene3D" id="2.40.170.20">
    <property type="entry name" value="TonB-dependent receptor, beta-barrel domain"/>
    <property type="match status" value="1"/>
</dbReference>
<dbReference type="InterPro" id="IPR023996">
    <property type="entry name" value="TonB-dep_OMP_SusC/RagA"/>
</dbReference>
<evidence type="ECO:0000259" key="12">
    <source>
        <dbReference type="SMART" id="SM00965"/>
    </source>
</evidence>
<dbReference type="SUPFAM" id="SSF49464">
    <property type="entry name" value="Carboxypeptidase regulatory domain-like"/>
    <property type="match status" value="1"/>
</dbReference>
<dbReference type="InterPro" id="IPR037066">
    <property type="entry name" value="Plug_dom_sf"/>
</dbReference>
<dbReference type="InterPro" id="IPR011662">
    <property type="entry name" value="Secretin/TonB_short_N"/>
</dbReference>
<evidence type="ECO:0000256" key="1">
    <source>
        <dbReference type="ARBA" id="ARBA00004571"/>
    </source>
</evidence>
<evidence type="ECO:0000256" key="10">
    <source>
        <dbReference type="PROSITE-ProRule" id="PRU01360"/>
    </source>
</evidence>
<dbReference type="InterPro" id="IPR008969">
    <property type="entry name" value="CarboxyPept-like_regulatory"/>
</dbReference>
<accession>A0ABS9K9R0</accession>
<keyword evidence="2 10" id="KW-0813">Transport</keyword>
<dbReference type="Pfam" id="PF13715">
    <property type="entry name" value="CarbopepD_reg_2"/>
    <property type="match status" value="1"/>
</dbReference>
<dbReference type="SUPFAM" id="SSF56935">
    <property type="entry name" value="Porins"/>
    <property type="match status" value="1"/>
</dbReference>
<evidence type="ECO:0000256" key="7">
    <source>
        <dbReference type="ARBA" id="ARBA00023077"/>
    </source>
</evidence>
<evidence type="ECO:0000256" key="3">
    <source>
        <dbReference type="ARBA" id="ARBA00022452"/>
    </source>
</evidence>
<comment type="subcellular location">
    <subcellularLocation>
        <location evidence="1 10">Cell outer membrane</location>
        <topology evidence="1 10">Multi-pass membrane protein</topology>
    </subcellularLocation>
</comment>
<dbReference type="Gene3D" id="2.60.40.1120">
    <property type="entry name" value="Carboxypeptidase-like, regulatory domain"/>
    <property type="match status" value="1"/>
</dbReference>
<evidence type="ECO:0000256" key="11">
    <source>
        <dbReference type="RuleBase" id="RU003357"/>
    </source>
</evidence>
<organism evidence="13 14">
    <name type="scientific">Rhodohalobacter sulfatireducens</name>
    <dbReference type="NCBI Taxonomy" id="2911366"/>
    <lineage>
        <taxon>Bacteria</taxon>
        <taxon>Pseudomonadati</taxon>
        <taxon>Balneolota</taxon>
        <taxon>Balneolia</taxon>
        <taxon>Balneolales</taxon>
        <taxon>Balneolaceae</taxon>
        <taxon>Rhodohalobacter</taxon>
    </lineage>
</organism>
<dbReference type="Pfam" id="PF07715">
    <property type="entry name" value="Plug"/>
    <property type="match status" value="1"/>
</dbReference>
<dbReference type="InterPro" id="IPR039426">
    <property type="entry name" value="TonB-dep_rcpt-like"/>
</dbReference>
<dbReference type="InterPro" id="IPR036942">
    <property type="entry name" value="Beta-barrel_TonB_sf"/>
</dbReference>
<evidence type="ECO:0000256" key="8">
    <source>
        <dbReference type="ARBA" id="ARBA00023136"/>
    </source>
</evidence>
<keyword evidence="3 10" id="KW-1134">Transmembrane beta strand</keyword>
<reference evidence="13" key="2">
    <citation type="submission" date="2024-05" db="EMBL/GenBank/DDBJ databases">
        <title>Rhodohalobacter halophilus gen. nov., sp. nov., a moderately halophilic member of the family Balneolaceae.</title>
        <authorList>
            <person name="Xia J."/>
        </authorList>
    </citation>
    <scope>NUCLEOTIDE SEQUENCE</scope>
    <source>
        <strain evidence="13">WB101</strain>
    </source>
</reference>
<dbReference type="Gene3D" id="2.170.130.10">
    <property type="entry name" value="TonB-dependent receptor, plug domain"/>
    <property type="match status" value="1"/>
</dbReference>
<dbReference type="NCBIfam" id="TIGR04057">
    <property type="entry name" value="SusC_RagA_signa"/>
    <property type="match status" value="1"/>
</dbReference>
<evidence type="ECO:0000256" key="4">
    <source>
        <dbReference type="ARBA" id="ARBA00022496"/>
    </source>
</evidence>
<dbReference type="InterPro" id="IPR023997">
    <property type="entry name" value="TonB-dep_OMP_SusC/RagA_CS"/>
</dbReference>
<keyword evidence="4" id="KW-0410">Iron transport</keyword>
<dbReference type="InterPro" id="IPR000531">
    <property type="entry name" value="Beta-barrel_TonB"/>
</dbReference>
<keyword evidence="8 10" id="KW-0472">Membrane</keyword>
<dbReference type="NCBIfam" id="TIGR04056">
    <property type="entry name" value="OMP_RagA_SusC"/>
    <property type="match status" value="1"/>
</dbReference>
<feature type="domain" description="Secretin/TonB short N-terminal" evidence="12">
    <location>
        <begin position="88"/>
        <end position="139"/>
    </location>
</feature>
<comment type="caution">
    <text evidence="13">The sequence shown here is derived from an EMBL/GenBank/DDBJ whole genome shotgun (WGS) entry which is preliminary data.</text>
</comment>
<gene>
    <name evidence="13" type="ORF">L6773_03390</name>
</gene>
<reference evidence="13" key="1">
    <citation type="submission" date="2022-01" db="EMBL/GenBank/DDBJ databases">
        <authorList>
            <person name="Wang Y."/>
        </authorList>
    </citation>
    <scope>NUCLEOTIDE SEQUENCE</scope>
    <source>
        <strain evidence="13">WB101</strain>
    </source>
</reference>
<evidence type="ECO:0000313" key="13">
    <source>
        <dbReference type="EMBL" id="MCG2587597.1"/>
    </source>
</evidence>
<sequence length="1148" mass="127313">MVEKLRFSDLSKMICFLAITLIVSGMVPNKLLAVQVEANNATIEFHKTTLASIQEMFYKTRFEKQISLELNELTLKQALREFASVTGMKLTYRGDIIPDKTVTLTSNSIAVSDALDHMLADTGLDYQFSQQGYLLIQRAEPNTESVVYVQSISGVVLDAMDGTPIPAVNIVVVGSQESVGGVIGTTTNVEGEFELNVPDDLNTLLITSVGYVEQSVDINGRSNLTIELERANELLDDIVVVGYGMQRQERVTGSISSVRADELDEQPISDLSTALQGRASGVEIVRSGGDPGASGAIRIRGTGTVNNADPLIVIDGMPSDLRSLNNINSDNVESIDVLKDASSAAIYGNRAANGVILVTTKSGQLDQPLQVKFNSSVGFSQPVNTIDVLDAPTLAELKRERYTNDGIPVNPIWSDPQYQTQRTNWQDELLGTGTIQDYSLSLQGGNSTSSFYVSGNYMDEQGMMESSYFDRYGLKINSSHNISEKLNIRQNLTLSRTSGNTLNTQSAQTGVLWSAIRFHPGLPVKYDDGTYSSSQISGEFGDINNPIFTVEQDSDSESEYRRVLGNVQAEYNILPGLSVRGNLGLDYSFQDFYTYNIIIDDQIRARSRNSLDRRFTENRSILTEAFLDYSNSLGENHDIDALGGIILEKFQGETFRANRLDFTDESESQRVLDAGNTINLADGTTFEDALLSYLGRINYAYDDKYLLTASLRYDGSSRFSSDNRWGLFPAFSAGWRISEESFFDGLRSTINNMRLTAGWGRSGNQSIARNQFLGLYGQNSQYSFNGAQVRGISQTRIPNRDISWETVEMLNFGLHTRWLEDRVNATIEYFIKDSKDVLLAPPILGTLGTATVPDVNVGEIRNKGFEIELGYSGVIGEFNYNVTGNASFIKNEVTNLNDDFLSSRRYGRPDAEISRTFEGEPIATFFGWKTDGLYQNQQEIDSDPNISNDSRQDIIQPGDVRFLDLNGDGQITGEDRAILGSPHPDMTYGLSLTSGYKNFSLNLHFAGAAGVEIYNADRMQGLDPTYPFNMYAEVENRWNGQGSSNSIPRMTTLRDNQNHRTSDLFIENGNYLRLKSFTLGYEMPAEVNSFLGTRGLRLYVTGINVFTVTPYSGIDPELGYTDGNLQRNVDFAQYPQPRTWTFGLTIDF</sequence>
<dbReference type="PROSITE" id="PS52016">
    <property type="entry name" value="TONB_DEPENDENT_REC_3"/>
    <property type="match status" value="1"/>
</dbReference>
<evidence type="ECO:0000313" key="14">
    <source>
        <dbReference type="Proteomes" id="UP001165366"/>
    </source>
</evidence>
<keyword evidence="5 10" id="KW-0812">Transmembrane</keyword>
<keyword evidence="6" id="KW-0408">Iron</keyword>
<dbReference type="Proteomes" id="UP001165366">
    <property type="component" value="Unassembled WGS sequence"/>
</dbReference>
<dbReference type="EMBL" id="JAKLWS010000002">
    <property type="protein sequence ID" value="MCG2587597.1"/>
    <property type="molecule type" value="Genomic_DNA"/>
</dbReference>
<keyword evidence="4" id="KW-0406">Ion transport</keyword>
<keyword evidence="9 10" id="KW-0998">Cell outer membrane</keyword>
<keyword evidence="14" id="KW-1185">Reference proteome</keyword>
<proteinExistence type="inferred from homology"/>